<dbReference type="InterPro" id="IPR013011">
    <property type="entry name" value="PTS_EIIB_2"/>
</dbReference>
<dbReference type="AlphaFoldDB" id="A0A1M6EE72"/>
<gene>
    <name evidence="3" type="ORF">SAMN02745975_00717</name>
</gene>
<dbReference type="InterPro" id="IPR003501">
    <property type="entry name" value="PTS_EIIB_2/3"/>
</dbReference>
<evidence type="ECO:0000313" key="4">
    <source>
        <dbReference type="Proteomes" id="UP000184536"/>
    </source>
</evidence>
<organism evidence="3 4">
    <name type="scientific">Geosporobacter subterraneus DSM 17957</name>
    <dbReference type="NCBI Taxonomy" id="1121919"/>
    <lineage>
        <taxon>Bacteria</taxon>
        <taxon>Bacillati</taxon>
        <taxon>Bacillota</taxon>
        <taxon>Clostridia</taxon>
        <taxon>Peptostreptococcales</taxon>
        <taxon>Thermotaleaceae</taxon>
        <taxon>Geosporobacter</taxon>
    </lineage>
</organism>
<dbReference type="OrthoDB" id="6603449at2"/>
<evidence type="ECO:0000259" key="2">
    <source>
        <dbReference type="PROSITE" id="PS51099"/>
    </source>
</evidence>
<evidence type="ECO:0000313" key="3">
    <source>
        <dbReference type="EMBL" id="SHI83723.1"/>
    </source>
</evidence>
<dbReference type="Proteomes" id="UP000184536">
    <property type="component" value="Unassembled WGS sequence"/>
</dbReference>
<keyword evidence="1" id="KW-0808">Transferase</keyword>
<dbReference type="CDD" id="cd05563">
    <property type="entry name" value="PTS_IIB_ascorbate"/>
    <property type="match status" value="1"/>
</dbReference>
<reference evidence="4" key="1">
    <citation type="submission" date="2016-11" db="EMBL/GenBank/DDBJ databases">
        <authorList>
            <person name="Varghese N."/>
            <person name="Submissions S."/>
        </authorList>
    </citation>
    <scope>NUCLEOTIDE SEQUENCE [LARGE SCALE GENOMIC DNA]</scope>
    <source>
        <strain evidence="4">DSM 17957</strain>
    </source>
</reference>
<evidence type="ECO:0000256" key="1">
    <source>
        <dbReference type="ARBA" id="ARBA00022679"/>
    </source>
</evidence>
<protein>
    <submittedName>
        <fullName evidence="3">PTS system, ascorbate-specific IIB component</fullName>
    </submittedName>
</protein>
<feature type="domain" description="PTS EIIB type-2" evidence="2">
    <location>
        <begin position="4"/>
        <end position="95"/>
    </location>
</feature>
<dbReference type="SUPFAM" id="SSF52794">
    <property type="entry name" value="PTS system IIB component-like"/>
    <property type="match status" value="1"/>
</dbReference>
<dbReference type="STRING" id="1121919.SAMN02745975_00717"/>
<dbReference type="GO" id="GO:0008982">
    <property type="term" value="F:protein-N(PI)-phosphohistidine-sugar phosphotransferase activity"/>
    <property type="evidence" value="ECO:0007669"/>
    <property type="project" value="InterPro"/>
</dbReference>
<proteinExistence type="predicted"/>
<dbReference type="EMBL" id="FQZV01000008">
    <property type="protein sequence ID" value="SHI83723.1"/>
    <property type="molecule type" value="Genomic_DNA"/>
</dbReference>
<accession>A0A1M6EE72</accession>
<name>A0A1M6EE72_9FIRM</name>
<dbReference type="RefSeq" id="WP_110940001.1">
    <property type="nucleotide sequence ID" value="NZ_FQZV01000008.1"/>
</dbReference>
<sequence>MHMKKILVVCTSGLGTSLAMRGYLEKFIMENNLNVKVEHADVGSANFYETDLIIGAKQVIDCLPEHSLIEIIRLEDIVNRQYIKQQLLNSETIQSWLTEKEGIR</sequence>
<keyword evidence="4" id="KW-1185">Reference proteome</keyword>
<dbReference type="Gene3D" id="3.40.50.2300">
    <property type="match status" value="1"/>
</dbReference>
<dbReference type="InterPro" id="IPR036095">
    <property type="entry name" value="PTS_EIIB-like_sf"/>
</dbReference>
<dbReference type="GO" id="GO:0009401">
    <property type="term" value="P:phosphoenolpyruvate-dependent sugar phosphotransferase system"/>
    <property type="evidence" value="ECO:0007669"/>
    <property type="project" value="InterPro"/>
</dbReference>
<dbReference type="Pfam" id="PF02302">
    <property type="entry name" value="PTS_IIB"/>
    <property type="match status" value="1"/>
</dbReference>
<dbReference type="PROSITE" id="PS51099">
    <property type="entry name" value="PTS_EIIB_TYPE_2"/>
    <property type="match status" value="1"/>
</dbReference>